<dbReference type="AlphaFoldDB" id="V7HT78"/>
<dbReference type="EMBL" id="AAOA02000001">
    <property type="protein sequence ID" value="ESZ89431.1"/>
    <property type="molecule type" value="Genomic_DNA"/>
</dbReference>
<evidence type="ECO:0000313" key="1">
    <source>
        <dbReference type="EMBL" id="ESZ89431.1"/>
    </source>
</evidence>
<proteinExistence type="predicted"/>
<evidence type="ECO:0000313" key="2">
    <source>
        <dbReference type="Proteomes" id="UP000019205"/>
    </source>
</evidence>
<sequence length="94" mass="9975">MNSDVSTPMILVRIPPRRALAIPCVSYSPGIHPIGSPDLQAVVIGKTRTTIAALYLHADCYSAVAAHLQTEEFFTIPIAQRTGSAVSSLEASNP</sequence>
<name>V7HT78_9GAMM</name>
<reference evidence="1 2" key="2">
    <citation type="journal article" date="2009" name="PLoS ONE">
        <title>The photosynthetic apparatus and its regulation in the aerobic gammaproteobacterium Congregibacter litoralis gen. nov., sp. nov.</title>
        <authorList>
            <person name="Spring S."/>
            <person name="Lunsdorf H."/>
            <person name="Fuchs B.M."/>
            <person name="Tindall B.J."/>
        </authorList>
    </citation>
    <scope>NUCLEOTIDE SEQUENCE [LARGE SCALE GENOMIC DNA]</scope>
    <source>
        <strain evidence="1">KT71</strain>
    </source>
</reference>
<dbReference type="Proteomes" id="UP000019205">
    <property type="component" value="Chromosome"/>
</dbReference>
<protein>
    <submittedName>
        <fullName evidence="1">Uncharacterized protein</fullName>
    </submittedName>
</protein>
<dbReference type="HOGENOM" id="CLU_2381244_0_0_6"/>
<comment type="caution">
    <text evidence="1">The sequence shown here is derived from an EMBL/GenBank/DDBJ whole genome shotgun (WGS) entry which is preliminary data.</text>
</comment>
<reference evidence="1 2" key="1">
    <citation type="journal article" date="2007" name="Proc. Natl. Acad. Sci. U.S.A.">
        <title>Characterization of a marine gammaproteobacterium capable of aerobic anoxygenic photosynthesis.</title>
        <authorList>
            <person name="Fuchs B.M."/>
            <person name="Spring S."/>
            <person name="Teeling H."/>
            <person name="Quast C."/>
            <person name="Wulf J."/>
            <person name="Schattenhofer M."/>
            <person name="Yan S."/>
            <person name="Ferriera S."/>
            <person name="Johnson J."/>
            <person name="Glockner F.O."/>
            <person name="Amann R."/>
        </authorList>
    </citation>
    <scope>NUCLEOTIDE SEQUENCE [LARGE SCALE GENOMIC DNA]</scope>
    <source>
        <strain evidence="1">KT71</strain>
    </source>
</reference>
<accession>V7HT78</accession>
<gene>
    <name evidence="1" type="ORF">KT71_002380</name>
</gene>
<organism evidence="1 2">
    <name type="scientific">Congregibacter litoralis KT71</name>
    <dbReference type="NCBI Taxonomy" id="314285"/>
    <lineage>
        <taxon>Bacteria</taxon>
        <taxon>Pseudomonadati</taxon>
        <taxon>Pseudomonadota</taxon>
        <taxon>Gammaproteobacteria</taxon>
        <taxon>Cellvibrionales</taxon>
        <taxon>Halieaceae</taxon>
        <taxon>Congregibacter</taxon>
    </lineage>
</organism>
<keyword evidence="2" id="KW-1185">Reference proteome</keyword>